<feature type="domain" description="FAD-binding PCMH-type" evidence="4">
    <location>
        <begin position="1"/>
        <end position="157"/>
    </location>
</feature>
<evidence type="ECO:0000313" key="5">
    <source>
        <dbReference type="EMBL" id="SLN64137.1"/>
    </source>
</evidence>
<evidence type="ECO:0000256" key="2">
    <source>
        <dbReference type="ARBA" id="ARBA00022827"/>
    </source>
</evidence>
<dbReference type="RefSeq" id="WP_085879797.1">
    <property type="nucleotide sequence ID" value="NZ_FWFZ01000017.1"/>
</dbReference>
<protein>
    <submittedName>
        <fullName evidence="5">Carbon monoxide dehydrogenase medium chain</fullName>
        <ecNumber evidence="5">1.2.7.4</ecNumber>
    </submittedName>
</protein>
<dbReference type="PANTHER" id="PTHR42659:SF2">
    <property type="entry name" value="XANTHINE DEHYDROGENASE SUBUNIT C-RELATED"/>
    <property type="match status" value="1"/>
</dbReference>
<gene>
    <name evidence="5" type="primary">coxM</name>
    <name evidence="5" type="ORF">ROA7023_02992</name>
</gene>
<dbReference type="SMART" id="SM01092">
    <property type="entry name" value="CO_deh_flav_C"/>
    <property type="match status" value="1"/>
</dbReference>
<organism evidence="5 6">
    <name type="scientific">Roseisalinus antarcticus</name>
    <dbReference type="NCBI Taxonomy" id="254357"/>
    <lineage>
        <taxon>Bacteria</taxon>
        <taxon>Pseudomonadati</taxon>
        <taxon>Pseudomonadota</taxon>
        <taxon>Alphaproteobacteria</taxon>
        <taxon>Rhodobacterales</taxon>
        <taxon>Roseobacteraceae</taxon>
        <taxon>Roseisalinus</taxon>
    </lineage>
</organism>
<dbReference type="InterPro" id="IPR036683">
    <property type="entry name" value="CO_DH_flav_C_dom_sf"/>
</dbReference>
<dbReference type="InterPro" id="IPR002346">
    <property type="entry name" value="Mopterin_DH_FAD-bd"/>
</dbReference>
<name>A0A1Y5TI19_9RHOB</name>
<dbReference type="Pfam" id="PF00941">
    <property type="entry name" value="FAD_binding_5"/>
    <property type="match status" value="1"/>
</dbReference>
<dbReference type="PROSITE" id="PS51387">
    <property type="entry name" value="FAD_PCMH"/>
    <property type="match status" value="1"/>
</dbReference>
<proteinExistence type="predicted"/>
<dbReference type="AlphaFoldDB" id="A0A1Y5TI19"/>
<evidence type="ECO:0000256" key="3">
    <source>
        <dbReference type="ARBA" id="ARBA00023002"/>
    </source>
</evidence>
<keyword evidence="3 5" id="KW-0560">Oxidoreductase</keyword>
<dbReference type="InterPro" id="IPR016166">
    <property type="entry name" value="FAD-bd_PCMH"/>
</dbReference>
<keyword evidence="6" id="KW-1185">Reference proteome</keyword>
<dbReference type="SUPFAM" id="SSF56176">
    <property type="entry name" value="FAD-binding/transporter-associated domain-like"/>
    <property type="match status" value="1"/>
</dbReference>
<dbReference type="Pfam" id="PF03450">
    <property type="entry name" value="CO_deh_flav_C"/>
    <property type="match status" value="1"/>
</dbReference>
<dbReference type="EC" id="1.2.7.4" evidence="5"/>
<dbReference type="InterPro" id="IPR051312">
    <property type="entry name" value="Diverse_Substr_Oxidored"/>
</dbReference>
<evidence type="ECO:0000259" key="4">
    <source>
        <dbReference type="PROSITE" id="PS51387"/>
    </source>
</evidence>
<dbReference type="GO" id="GO:0043885">
    <property type="term" value="F:anaerobic carbon-monoxide dehydrogenase activity"/>
    <property type="evidence" value="ECO:0007669"/>
    <property type="project" value="UniProtKB-EC"/>
</dbReference>
<dbReference type="InterPro" id="IPR036318">
    <property type="entry name" value="FAD-bd_PCMH-like_sf"/>
</dbReference>
<dbReference type="GO" id="GO:0071949">
    <property type="term" value="F:FAD binding"/>
    <property type="evidence" value="ECO:0007669"/>
    <property type="project" value="InterPro"/>
</dbReference>
<reference evidence="5 6" key="1">
    <citation type="submission" date="2017-03" db="EMBL/GenBank/DDBJ databases">
        <authorList>
            <person name="Afonso C.L."/>
            <person name="Miller P.J."/>
            <person name="Scott M.A."/>
            <person name="Spackman E."/>
            <person name="Goraichik I."/>
            <person name="Dimitrov K.M."/>
            <person name="Suarez D.L."/>
            <person name="Swayne D.E."/>
        </authorList>
    </citation>
    <scope>NUCLEOTIDE SEQUENCE [LARGE SCALE GENOMIC DNA]</scope>
    <source>
        <strain evidence="5 6">CECT 7023</strain>
    </source>
</reference>
<dbReference type="SUPFAM" id="SSF55447">
    <property type="entry name" value="CO dehydrogenase flavoprotein C-terminal domain-like"/>
    <property type="match status" value="1"/>
</dbReference>
<dbReference type="InterPro" id="IPR005107">
    <property type="entry name" value="CO_DH_flav_C"/>
</dbReference>
<accession>A0A1Y5TI19</accession>
<evidence type="ECO:0000256" key="1">
    <source>
        <dbReference type="ARBA" id="ARBA00022630"/>
    </source>
</evidence>
<keyword evidence="2" id="KW-0274">FAD</keyword>
<dbReference type="PANTHER" id="PTHR42659">
    <property type="entry name" value="XANTHINE DEHYDROGENASE SUBUNIT C-RELATED"/>
    <property type="match status" value="1"/>
</dbReference>
<dbReference type="EMBL" id="FWFZ01000017">
    <property type="protein sequence ID" value="SLN64137.1"/>
    <property type="molecule type" value="Genomic_DNA"/>
</dbReference>
<dbReference type="InterPro" id="IPR016169">
    <property type="entry name" value="FAD-bd_PCMH_sub2"/>
</dbReference>
<evidence type="ECO:0000313" key="6">
    <source>
        <dbReference type="Proteomes" id="UP000193900"/>
    </source>
</evidence>
<dbReference type="Proteomes" id="UP000193900">
    <property type="component" value="Unassembled WGS sequence"/>
</dbReference>
<keyword evidence="1" id="KW-0285">Flavoprotein</keyword>
<sequence length="263" mass="27488">MIEIERLDDVARAPAPGPDVRVLAGGTLVMRALNYGGHGIGRILRLTDPALREIHSEGGGVRIGAAATMADVLAAPDLAALHPAAQVVGGPAIRNMATVGGNLFAPHPYGDFAMALLAANAQVHWADGRAEPIEAMLGARGRSAGIVAAVTVPRLQHSEFRFRKVSRTKPKGVSLMSIAAHLPRAGGRLGDVRIGFGAMGDRPLRATGAEQALSGRSLDPAAIDAACAACLDGLAPADDPLASEWYRRQVAPIHLRRLLEEVR</sequence>
<dbReference type="Gene3D" id="3.30.465.10">
    <property type="match status" value="1"/>
</dbReference>
<dbReference type="Gene3D" id="3.30.390.50">
    <property type="entry name" value="CO dehydrogenase flavoprotein, C-terminal domain"/>
    <property type="match status" value="1"/>
</dbReference>
<dbReference type="OrthoDB" id="9814706at2"/>